<feature type="transmembrane region" description="Helical" evidence="2">
    <location>
        <begin position="175"/>
        <end position="197"/>
    </location>
</feature>
<feature type="transmembrane region" description="Helical" evidence="2">
    <location>
        <begin position="59"/>
        <end position="87"/>
    </location>
</feature>
<feature type="transmembrane region" description="Helical" evidence="2">
    <location>
        <begin position="237"/>
        <end position="258"/>
    </location>
</feature>
<dbReference type="STRING" id="1387353.BSF38_00864"/>
<keyword evidence="4" id="KW-1185">Reference proteome</keyword>
<feature type="transmembrane region" description="Helical" evidence="2">
    <location>
        <begin position="471"/>
        <end position="487"/>
    </location>
</feature>
<organism evidence="3 4">
    <name type="scientific">Paludisphaera borealis</name>
    <dbReference type="NCBI Taxonomy" id="1387353"/>
    <lineage>
        <taxon>Bacteria</taxon>
        <taxon>Pseudomonadati</taxon>
        <taxon>Planctomycetota</taxon>
        <taxon>Planctomycetia</taxon>
        <taxon>Isosphaerales</taxon>
        <taxon>Isosphaeraceae</taxon>
        <taxon>Paludisphaera</taxon>
    </lineage>
</organism>
<dbReference type="PANTHER" id="PTHR43471:SF12">
    <property type="entry name" value="HYPOTHETICAL MEMBRANE PROTEIN, CONSERVED"/>
    <property type="match status" value="1"/>
</dbReference>
<feature type="transmembrane region" description="Helical" evidence="2">
    <location>
        <begin position="554"/>
        <end position="573"/>
    </location>
</feature>
<keyword evidence="2" id="KW-1133">Transmembrane helix</keyword>
<feature type="transmembrane region" description="Helical" evidence="2">
    <location>
        <begin position="108"/>
        <end position="141"/>
    </location>
</feature>
<feature type="transmembrane region" description="Helical" evidence="2">
    <location>
        <begin position="408"/>
        <end position="429"/>
    </location>
</feature>
<dbReference type="AlphaFoldDB" id="A0A1U7CKI5"/>
<feature type="transmembrane region" description="Helical" evidence="2">
    <location>
        <begin position="493"/>
        <end position="513"/>
    </location>
</feature>
<evidence type="ECO:0000256" key="2">
    <source>
        <dbReference type="SAM" id="Phobius"/>
    </source>
</evidence>
<gene>
    <name evidence="3" type="ORF">BSF38_00864</name>
</gene>
<feature type="transmembrane region" description="Helical" evidence="2">
    <location>
        <begin position="380"/>
        <end position="402"/>
    </location>
</feature>
<feature type="transmembrane region" description="Helical" evidence="2">
    <location>
        <begin position="585"/>
        <end position="604"/>
    </location>
</feature>
<name>A0A1U7CKI5_9BACT</name>
<evidence type="ECO:0000256" key="1">
    <source>
        <dbReference type="SAM" id="MobiDB-lite"/>
    </source>
</evidence>
<feature type="transmembrane region" description="Helical" evidence="2">
    <location>
        <begin position="147"/>
        <end position="168"/>
    </location>
</feature>
<dbReference type="OrthoDB" id="229421at2"/>
<accession>A0A1U7CKI5</accession>
<protein>
    <submittedName>
        <fullName evidence="3">Uncharacterized protein</fullName>
    </submittedName>
</protein>
<evidence type="ECO:0000313" key="4">
    <source>
        <dbReference type="Proteomes" id="UP000186309"/>
    </source>
</evidence>
<keyword evidence="2" id="KW-0472">Membrane</keyword>
<feature type="transmembrane region" description="Helical" evidence="2">
    <location>
        <begin position="21"/>
        <end position="39"/>
    </location>
</feature>
<dbReference type="KEGG" id="pbor:BSF38_00864"/>
<keyword evidence="2" id="KW-0812">Transmembrane</keyword>
<feature type="compositionally biased region" description="Basic and acidic residues" evidence="1">
    <location>
        <begin position="305"/>
        <end position="314"/>
    </location>
</feature>
<feature type="transmembrane region" description="Helical" evidence="2">
    <location>
        <begin position="610"/>
        <end position="631"/>
    </location>
</feature>
<feature type="transmembrane region" description="Helical" evidence="2">
    <location>
        <begin position="525"/>
        <end position="548"/>
    </location>
</feature>
<dbReference type="EMBL" id="CP019082">
    <property type="protein sequence ID" value="APW59441.1"/>
    <property type="molecule type" value="Genomic_DNA"/>
</dbReference>
<proteinExistence type="predicted"/>
<feature type="region of interest" description="Disordered" evidence="1">
    <location>
        <begin position="305"/>
        <end position="344"/>
    </location>
</feature>
<dbReference type="PANTHER" id="PTHR43471">
    <property type="entry name" value="ABC TRANSPORTER PERMEASE"/>
    <property type="match status" value="1"/>
</dbReference>
<dbReference type="Proteomes" id="UP000186309">
    <property type="component" value="Chromosome"/>
</dbReference>
<reference evidence="4" key="1">
    <citation type="submission" date="2016-12" db="EMBL/GenBank/DDBJ databases">
        <title>Comparative genomics of four Isosphaeraceae planctomycetes: a common pool of plasmids and glycoside hydrolase genes.</title>
        <authorList>
            <person name="Ivanova A."/>
        </authorList>
    </citation>
    <scope>NUCLEOTIDE SEQUENCE [LARGE SCALE GENOMIC DNA]</scope>
    <source>
        <strain evidence="4">PX4</strain>
    </source>
</reference>
<evidence type="ECO:0000313" key="3">
    <source>
        <dbReference type="EMBL" id="APW59441.1"/>
    </source>
</evidence>
<sequence>MFAGPIISREVLTTPRPLRYYLWRASFAGFLFILLWTAWQSIVGWQDVRELGVMARFGGVLYGMFAMLQLTLMLFFAPLSTAAAVAYEKDRRTFTLLMMTALSDLEIVLGKLVAGLLHILTILGAGVGLLSLCTLFGGISFGQVLNLFAVTAASGVAGGAMGLLIALWRDRTFQSISLTILMVVFSVTGVELVSVLYPNLEFLGVPVNEVLNPYRAMIAVLYPPSDQMTGVVRTSSLVYIGVRLTFAAVIVAFGTFMLRKWNPGHNEPRELSDEDAEVVETLIEIEEEAQAPVSLAAAKSVVRHEGGTTDRTADRGAAAVSTARPGDSGFDDTTGPTTGLHVPRRTHRRVAAAPKPYRRAWANPILWRELKTRAYGTKPLIIKACYVLLFALGAGFFLSLGHGLESPLSTGLALIPVGLTILSLVLINAQGVTSLTSERDTGALDLLLVTELSPGDFIYGKLYGVLYNSKEMVILPVISALFLWWTERLSGENLVFFLIDYLLLCHFAAMLGLHAAITYISSRTAVAHSLGTIFFLMVGILLCAYLIIFSDREFGRQLLSFMIFIGAGSVALFGSMGSKNPSRAIALVALLTPFWSFYCIISLLNGEFLAAFLFSAGIYGFALLAMLVPAVGDFDIALGRTNAIQG</sequence>